<dbReference type="EMBL" id="SJPV01000027">
    <property type="protein sequence ID" value="TWU28871.1"/>
    <property type="molecule type" value="Genomic_DNA"/>
</dbReference>
<evidence type="ECO:0000313" key="2">
    <source>
        <dbReference type="Proteomes" id="UP000319143"/>
    </source>
</evidence>
<comment type="caution">
    <text evidence="1">The sequence shown here is derived from an EMBL/GenBank/DDBJ whole genome shotgun (WGS) entry which is preliminary data.</text>
</comment>
<protein>
    <submittedName>
        <fullName evidence="1">Uncharacterized protein</fullName>
    </submittedName>
</protein>
<sequence length="42" mass="4639">MNGALSPRRLTCHSECLSDLEPGTGLESPITTLQELRSQWPN</sequence>
<organism evidence="1 2">
    <name type="scientific">Novipirellula artificiosorum</name>
    <dbReference type="NCBI Taxonomy" id="2528016"/>
    <lineage>
        <taxon>Bacteria</taxon>
        <taxon>Pseudomonadati</taxon>
        <taxon>Planctomycetota</taxon>
        <taxon>Planctomycetia</taxon>
        <taxon>Pirellulales</taxon>
        <taxon>Pirellulaceae</taxon>
        <taxon>Novipirellula</taxon>
    </lineage>
</organism>
<evidence type="ECO:0000313" key="1">
    <source>
        <dbReference type="EMBL" id="TWU28871.1"/>
    </source>
</evidence>
<name>A0A5C6CZH3_9BACT</name>
<proteinExistence type="predicted"/>
<reference evidence="1 2" key="1">
    <citation type="submission" date="2019-02" db="EMBL/GenBank/DDBJ databases">
        <title>Deep-cultivation of Planctomycetes and their phenomic and genomic characterization uncovers novel biology.</title>
        <authorList>
            <person name="Wiegand S."/>
            <person name="Jogler M."/>
            <person name="Boedeker C."/>
            <person name="Pinto D."/>
            <person name="Vollmers J."/>
            <person name="Rivas-Marin E."/>
            <person name="Kohn T."/>
            <person name="Peeters S.H."/>
            <person name="Heuer A."/>
            <person name="Rast P."/>
            <person name="Oberbeckmann S."/>
            <person name="Bunk B."/>
            <person name="Jeske O."/>
            <person name="Meyerdierks A."/>
            <person name="Storesund J.E."/>
            <person name="Kallscheuer N."/>
            <person name="Luecker S."/>
            <person name="Lage O.M."/>
            <person name="Pohl T."/>
            <person name="Merkel B.J."/>
            <person name="Hornburger P."/>
            <person name="Mueller R.-W."/>
            <person name="Bruemmer F."/>
            <person name="Labrenz M."/>
            <person name="Spormann A.M."/>
            <person name="Op Den Camp H."/>
            <person name="Overmann J."/>
            <person name="Amann R."/>
            <person name="Jetten M.S.M."/>
            <person name="Mascher T."/>
            <person name="Medema M.H."/>
            <person name="Devos D.P."/>
            <person name="Kaster A.-K."/>
            <person name="Ovreas L."/>
            <person name="Rohde M."/>
            <person name="Galperin M.Y."/>
            <person name="Jogler C."/>
        </authorList>
    </citation>
    <scope>NUCLEOTIDE SEQUENCE [LARGE SCALE GENOMIC DNA]</scope>
    <source>
        <strain evidence="1 2">Poly41</strain>
    </source>
</reference>
<gene>
    <name evidence="1" type="ORF">Poly41_68220</name>
</gene>
<keyword evidence="2" id="KW-1185">Reference proteome</keyword>
<dbReference type="Proteomes" id="UP000319143">
    <property type="component" value="Unassembled WGS sequence"/>
</dbReference>
<accession>A0A5C6CZH3</accession>
<dbReference type="AlphaFoldDB" id="A0A5C6CZH3"/>